<reference evidence="2 3" key="1">
    <citation type="submission" date="2019-03" db="EMBL/GenBank/DDBJ databases">
        <title>Genomic Encyclopedia of Type Strains, Phase IV (KMG-IV): sequencing the most valuable type-strain genomes for metagenomic binning, comparative biology and taxonomic classification.</title>
        <authorList>
            <person name="Goeker M."/>
        </authorList>
    </citation>
    <scope>NUCLEOTIDE SEQUENCE [LARGE SCALE GENOMIC DNA]</scope>
    <source>
        <strain evidence="2 3">DSM 103792</strain>
    </source>
</reference>
<name>A0A4R6UTM7_9GAMM</name>
<dbReference type="Proteomes" id="UP000295375">
    <property type="component" value="Unassembled WGS sequence"/>
</dbReference>
<sequence>MKQSALSFVCVVLAALAAAPAMAKDSSFALDREQIAREWQAGATKLGHASVNHMKREVLAQALSPEVLAEQIKLVFADSNAMIEMHLLAFQENEQGRPAP</sequence>
<dbReference type="AlphaFoldDB" id="A0A4R6UTM7"/>
<comment type="caution">
    <text evidence="2">The sequence shown here is derived from an EMBL/GenBank/DDBJ whole genome shotgun (WGS) entry which is preliminary data.</text>
</comment>
<evidence type="ECO:0000313" key="3">
    <source>
        <dbReference type="Proteomes" id="UP000295375"/>
    </source>
</evidence>
<dbReference type="RefSeq" id="WP_133588068.1">
    <property type="nucleotide sequence ID" value="NZ_CP037953.1"/>
</dbReference>
<feature type="signal peptide" evidence="1">
    <location>
        <begin position="1"/>
        <end position="23"/>
    </location>
</feature>
<gene>
    <name evidence="2" type="ORF">EV696_102371</name>
</gene>
<evidence type="ECO:0000256" key="1">
    <source>
        <dbReference type="SAM" id="SignalP"/>
    </source>
</evidence>
<keyword evidence="3" id="KW-1185">Reference proteome</keyword>
<organism evidence="2 3">
    <name type="scientific">Permianibacter aggregans</name>
    <dbReference type="NCBI Taxonomy" id="1510150"/>
    <lineage>
        <taxon>Bacteria</taxon>
        <taxon>Pseudomonadati</taxon>
        <taxon>Pseudomonadota</taxon>
        <taxon>Gammaproteobacteria</taxon>
        <taxon>Pseudomonadales</taxon>
        <taxon>Pseudomonadaceae</taxon>
        <taxon>Permianibacter</taxon>
    </lineage>
</organism>
<evidence type="ECO:0000313" key="2">
    <source>
        <dbReference type="EMBL" id="TDQ50688.1"/>
    </source>
</evidence>
<accession>A0A4R6UTM7</accession>
<proteinExistence type="predicted"/>
<keyword evidence="1" id="KW-0732">Signal</keyword>
<dbReference type="EMBL" id="SNYM01000002">
    <property type="protein sequence ID" value="TDQ50688.1"/>
    <property type="molecule type" value="Genomic_DNA"/>
</dbReference>
<feature type="chain" id="PRO_5020440406" evidence="1">
    <location>
        <begin position="24"/>
        <end position="100"/>
    </location>
</feature>
<protein>
    <submittedName>
        <fullName evidence="2">Uncharacterized protein</fullName>
    </submittedName>
</protein>